<accession>A0A0A9HG45</accession>
<dbReference type="AlphaFoldDB" id="A0A0A9HG45"/>
<evidence type="ECO:0000313" key="1">
    <source>
        <dbReference type="EMBL" id="JAE31893.1"/>
    </source>
</evidence>
<reference evidence="1" key="1">
    <citation type="submission" date="2014-09" db="EMBL/GenBank/DDBJ databases">
        <authorList>
            <person name="Magalhaes I.L.F."/>
            <person name="Oliveira U."/>
            <person name="Santos F.R."/>
            <person name="Vidigal T.H.D.A."/>
            <person name="Brescovit A.D."/>
            <person name="Santos A.J."/>
        </authorList>
    </citation>
    <scope>NUCLEOTIDE SEQUENCE</scope>
    <source>
        <tissue evidence="1">Shoot tissue taken approximately 20 cm above the soil surface</tissue>
    </source>
</reference>
<proteinExistence type="predicted"/>
<sequence length="19" mass="2161">MTTTGAKTQWQRRCPDPSP</sequence>
<reference evidence="1" key="2">
    <citation type="journal article" date="2015" name="Data Brief">
        <title>Shoot transcriptome of the giant reed, Arundo donax.</title>
        <authorList>
            <person name="Barrero R.A."/>
            <person name="Guerrero F.D."/>
            <person name="Moolhuijzen P."/>
            <person name="Goolsby J.A."/>
            <person name="Tidwell J."/>
            <person name="Bellgard S.E."/>
            <person name="Bellgard M.I."/>
        </authorList>
    </citation>
    <scope>NUCLEOTIDE SEQUENCE</scope>
    <source>
        <tissue evidence="1">Shoot tissue taken approximately 20 cm above the soil surface</tissue>
    </source>
</reference>
<name>A0A0A9HG45_ARUDO</name>
<dbReference type="EMBL" id="GBRH01166003">
    <property type="protein sequence ID" value="JAE31893.1"/>
    <property type="molecule type" value="Transcribed_RNA"/>
</dbReference>
<protein>
    <submittedName>
        <fullName evidence="1">Uncharacterized protein</fullName>
    </submittedName>
</protein>
<organism evidence="1">
    <name type="scientific">Arundo donax</name>
    <name type="common">Giant reed</name>
    <name type="synonym">Donax arundinaceus</name>
    <dbReference type="NCBI Taxonomy" id="35708"/>
    <lineage>
        <taxon>Eukaryota</taxon>
        <taxon>Viridiplantae</taxon>
        <taxon>Streptophyta</taxon>
        <taxon>Embryophyta</taxon>
        <taxon>Tracheophyta</taxon>
        <taxon>Spermatophyta</taxon>
        <taxon>Magnoliopsida</taxon>
        <taxon>Liliopsida</taxon>
        <taxon>Poales</taxon>
        <taxon>Poaceae</taxon>
        <taxon>PACMAD clade</taxon>
        <taxon>Arundinoideae</taxon>
        <taxon>Arundineae</taxon>
        <taxon>Arundo</taxon>
    </lineage>
</organism>